<dbReference type="Gene3D" id="3.30.2400.10">
    <property type="entry name" value="Major capsid protein gp5"/>
    <property type="match status" value="1"/>
</dbReference>
<dbReference type="GO" id="GO:0044423">
    <property type="term" value="C:virion component"/>
    <property type="evidence" value="ECO:0007669"/>
    <property type="project" value="UniProtKB-KW"/>
</dbReference>
<evidence type="ECO:0000313" key="5">
    <source>
        <dbReference type="EMBL" id="QJA90480.1"/>
    </source>
</evidence>
<evidence type="ECO:0000259" key="3">
    <source>
        <dbReference type="Pfam" id="PF05065"/>
    </source>
</evidence>
<feature type="domain" description="Phage capsid-like C-terminal" evidence="3">
    <location>
        <begin position="138"/>
        <end position="410"/>
    </location>
</feature>
<reference evidence="4" key="1">
    <citation type="submission" date="2020-03" db="EMBL/GenBank/DDBJ databases">
        <title>The deep terrestrial virosphere.</title>
        <authorList>
            <person name="Holmfeldt K."/>
            <person name="Nilsson E."/>
            <person name="Simone D."/>
            <person name="Lopez-Fernandez M."/>
            <person name="Wu X."/>
            <person name="de Brujin I."/>
            <person name="Lundin D."/>
            <person name="Andersson A."/>
            <person name="Bertilsson S."/>
            <person name="Dopson M."/>
        </authorList>
    </citation>
    <scope>NUCLEOTIDE SEQUENCE</scope>
    <source>
        <strain evidence="4">MM415A00877</strain>
        <strain evidence="5">MM415B02370</strain>
    </source>
</reference>
<comment type="subcellular location">
    <subcellularLocation>
        <location evidence="1">Virion</location>
    </subcellularLocation>
</comment>
<gene>
    <name evidence="4" type="ORF">MM415A00877_0018</name>
    <name evidence="5" type="ORF">MM415B02370_0008</name>
</gene>
<dbReference type="EMBL" id="MT142915">
    <property type="protein sequence ID" value="QJA90480.1"/>
    <property type="molecule type" value="Genomic_DNA"/>
</dbReference>
<evidence type="ECO:0000256" key="2">
    <source>
        <dbReference type="ARBA" id="ARBA00022844"/>
    </source>
</evidence>
<dbReference type="NCBIfam" id="TIGR01554">
    <property type="entry name" value="major_cap_HK97"/>
    <property type="match status" value="1"/>
</dbReference>
<protein>
    <submittedName>
        <fullName evidence="4">Putative capsid protein</fullName>
    </submittedName>
</protein>
<dbReference type="AlphaFoldDB" id="A0A6M3KC66"/>
<dbReference type="InterPro" id="IPR054612">
    <property type="entry name" value="Phage_capsid-like_C"/>
</dbReference>
<dbReference type="InterPro" id="IPR024455">
    <property type="entry name" value="Phage_capsid"/>
</dbReference>
<organism evidence="4">
    <name type="scientific">viral metagenome</name>
    <dbReference type="NCBI Taxonomy" id="1070528"/>
    <lineage>
        <taxon>unclassified sequences</taxon>
        <taxon>metagenomes</taxon>
        <taxon>organismal metagenomes</taxon>
    </lineage>
</organism>
<dbReference type="Pfam" id="PF05065">
    <property type="entry name" value="Phage_capsid"/>
    <property type="match status" value="1"/>
</dbReference>
<sequence length="434" mass="47474">MKDTLLKQRESLLSEVDAILAKETPTEEELNRAKAAQAEVRAIDDKLSVIAEAETQRAAQKTSLGTVAARANEKAGEEKSVGVIKDRYADDAKRGFKTPREFLLRVMDAGRGRRVDDRLKSLRAAGSDEAGEYADPYGGFLVPAGFITEPLKLTPEADPIGGRVMRIPMTNASVNIPARVDKTHTSSVSGGLVVYRRAETDSVSATRTAYEQITLRADSLMGVSYATNELLNDSPVSFAAIVAQGFQDEFASRLIDERINGTGVGQFLGAMKSPCLETVAKESAQSNDTIVYANIVKMRSRCWNYGKAIWLANHDTMPQIVTLNAAFGTAGALVWQPSAVEDHPDTLFGRPLFFTEYCQTLGDLGDILLGDWSQYLEGTLQNAEGAESIHVRFVENETCFRFTMRNAGAPWWRAKLTPKYSATTLSPFVTLAAR</sequence>
<name>A0A6M3KC66_9ZZZZ</name>
<keyword evidence="2" id="KW-0946">Virion</keyword>
<evidence type="ECO:0000313" key="4">
    <source>
        <dbReference type="EMBL" id="QJA79469.1"/>
    </source>
</evidence>
<dbReference type="SUPFAM" id="SSF56563">
    <property type="entry name" value="Major capsid protein gp5"/>
    <property type="match status" value="1"/>
</dbReference>
<dbReference type="EMBL" id="MT142382">
    <property type="protein sequence ID" value="QJA79469.1"/>
    <property type="molecule type" value="Genomic_DNA"/>
</dbReference>
<proteinExistence type="predicted"/>
<accession>A0A6M3KC66</accession>
<evidence type="ECO:0000256" key="1">
    <source>
        <dbReference type="ARBA" id="ARBA00004328"/>
    </source>
</evidence>